<evidence type="ECO:0000256" key="8">
    <source>
        <dbReference type="ARBA" id="ARBA00022801"/>
    </source>
</evidence>
<dbReference type="InterPro" id="IPR050092">
    <property type="entry name" value="RNase_H"/>
</dbReference>
<comment type="subunit">
    <text evidence="3 10">Monomer.</text>
</comment>
<evidence type="ECO:0000256" key="5">
    <source>
        <dbReference type="ARBA" id="ARBA00022722"/>
    </source>
</evidence>
<comment type="cofactor">
    <cofactor evidence="10">
        <name>Mg(2+)</name>
        <dbReference type="ChEBI" id="CHEBI:18420"/>
    </cofactor>
    <text evidence="10">Binds 1 Mg(2+) ion per subunit. May bind a second metal ion at a regulatory site, or after substrate binding.</text>
</comment>
<evidence type="ECO:0000313" key="12">
    <source>
        <dbReference type="EMBL" id="RAI44797.1"/>
    </source>
</evidence>
<dbReference type="GO" id="GO:0003676">
    <property type="term" value="F:nucleic acid binding"/>
    <property type="evidence" value="ECO:0007669"/>
    <property type="project" value="InterPro"/>
</dbReference>
<evidence type="ECO:0000313" key="13">
    <source>
        <dbReference type="Proteomes" id="UP000249130"/>
    </source>
</evidence>
<evidence type="ECO:0000256" key="7">
    <source>
        <dbReference type="ARBA" id="ARBA00022759"/>
    </source>
</evidence>
<organism evidence="12 13">
    <name type="scientific">Rhodoplanes roseus</name>
    <dbReference type="NCBI Taxonomy" id="29409"/>
    <lineage>
        <taxon>Bacteria</taxon>
        <taxon>Pseudomonadati</taxon>
        <taxon>Pseudomonadota</taxon>
        <taxon>Alphaproteobacteria</taxon>
        <taxon>Hyphomicrobiales</taxon>
        <taxon>Nitrobacteraceae</taxon>
        <taxon>Rhodoplanes</taxon>
    </lineage>
</organism>
<feature type="binding site" evidence="10">
    <location>
        <position position="13"/>
    </location>
    <ligand>
        <name>Mg(2+)</name>
        <dbReference type="ChEBI" id="CHEBI:18420"/>
        <label>2</label>
    </ligand>
</feature>
<dbReference type="GO" id="GO:0043137">
    <property type="term" value="P:DNA replication, removal of RNA primer"/>
    <property type="evidence" value="ECO:0007669"/>
    <property type="project" value="TreeGrafter"/>
</dbReference>
<dbReference type="InterPro" id="IPR022892">
    <property type="entry name" value="RNaseHI"/>
</dbReference>
<dbReference type="InterPro" id="IPR002156">
    <property type="entry name" value="RNaseH_domain"/>
</dbReference>
<feature type="binding site" evidence="10">
    <location>
        <position position="52"/>
    </location>
    <ligand>
        <name>Mg(2+)</name>
        <dbReference type="ChEBI" id="CHEBI:18420"/>
        <label>1</label>
    </ligand>
</feature>
<name>A0A327L337_9BRAD</name>
<dbReference type="AlphaFoldDB" id="A0A327L337"/>
<evidence type="ECO:0000256" key="10">
    <source>
        <dbReference type="HAMAP-Rule" id="MF_00042"/>
    </source>
</evidence>
<evidence type="ECO:0000259" key="11">
    <source>
        <dbReference type="PROSITE" id="PS50879"/>
    </source>
</evidence>
<comment type="caution">
    <text evidence="12">The sequence shown here is derived from an EMBL/GenBank/DDBJ whole genome shotgun (WGS) entry which is preliminary data.</text>
</comment>
<feature type="binding site" evidence="10">
    <location>
        <position position="13"/>
    </location>
    <ligand>
        <name>Mg(2+)</name>
        <dbReference type="ChEBI" id="CHEBI:18420"/>
        <label>1</label>
    </ligand>
</feature>
<keyword evidence="13" id="KW-1185">Reference proteome</keyword>
<keyword evidence="9 10" id="KW-0460">Magnesium</keyword>
<dbReference type="HAMAP" id="MF_00042">
    <property type="entry name" value="RNase_H"/>
    <property type="match status" value="1"/>
</dbReference>
<dbReference type="PANTHER" id="PTHR10642">
    <property type="entry name" value="RIBONUCLEASE H1"/>
    <property type="match status" value="1"/>
</dbReference>
<dbReference type="EC" id="3.1.26.4" evidence="4 10"/>
<proteinExistence type="inferred from homology"/>
<dbReference type="GO" id="GO:0005737">
    <property type="term" value="C:cytoplasm"/>
    <property type="evidence" value="ECO:0007669"/>
    <property type="project" value="UniProtKB-SubCell"/>
</dbReference>
<keyword evidence="7 10" id="KW-0255">Endonuclease</keyword>
<dbReference type="NCBIfam" id="NF001236">
    <property type="entry name" value="PRK00203.1"/>
    <property type="match status" value="1"/>
</dbReference>
<feature type="binding site" evidence="10">
    <location>
        <position position="74"/>
    </location>
    <ligand>
        <name>Mg(2+)</name>
        <dbReference type="ChEBI" id="CHEBI:18420"/>
        <label>1</label>
    </ligand>
</feature>
<evidence type="ECO:0000256" key="3">
    <source>
        <dbReference type="ARBA" id="ARBA00011245"/>
    </source>
</evidence>
<accession>A0A327L337</accession>
<dbReference type="Gene3D" id="3.30.420.10">
    <property type="entry name" value="Ribonuclease H-like superfamily/Ribonuclease H"/>
    <property type="match status" value="1"/>
</dbReference>
<dbReference type="Pfam" id="PF00075">
    <property type="entry name" value="RNase_H"/>
    <property type="match status" value="1"/>
</dbReference>
<dbReference type="InterPro" id="IPR012337">
    <property type="entry name" value="RNaseH-like_sf"/>
</dbReference>
<dbReference type="InterPro" id="IPR036397">
    <property type="entry name" value="RNaseH_sf"/>
</dbReference>
<sequence length="158" mass="17021">MTTTNTSTTAFADGSCLGNPGPGGWACIITDPTGTTRTLSGGEPDTTNNRMELTAATTALGAMADDAPAVLFLDSEYVVRGAREWRPQWERRGWRNANRKPVANADLWRALFALVDARPLVELRWLRGHAGDAGNEAVDRIARAEAEKVRLATVGVRA</sequence>
<comment type="catalytic activity">
    <reaction evidence="1 10">
        <text>Endonucleolytic cleavage to 5'-phosphomonoester.</text>
        <dbReference type="EC" id="3.1.26.4"/>
    </reaction>
</comment>
<comment type="function">
    <text evidence="10">Endonuclease that specifically degrades the RNA of RNA-DNA hybrids.</text>
</comment>
<gene>
    <name evidence="10" type="primary">rnhA</name>
    <name evidence="12" type="ORF">CH341_07160</name>
</gene>
<keyword evidence="6 10" id="KW-0479">Metal-binding</keyword>
<reference evidence="12 13" key="1">
    <citation type="submission" date="2017-07" db="EMBL/GenBank/DDBJ databases">
        <title>Draft Genome Sequences of Select Purple Nonsulfur Bacteria.</title>
        <authorList>
            <person name="Lasarre B."/>
            <person name="Mckinlay J.B."/>
        </authorList>
    </citation>
    <scope>NUCLEOTIDE SEQUENCE [LARGE SCALE GENOMIC DNA]</scope>
    <source>
        <strain evidence="12 13">DSM 5909</strain>
    </source>
</reference>
<dbReference type="GO" id="GO:0004523">
    <property type="term" value="F:RNA-DNA hybrid ribonuclease activity"/>
    <property type="evidence" value="ECO:0007669"/>
    <property type="project" value="UniProtKB-UniRule"/>
</dbReference>
<evidence type="ECO:0000256" key="6">
    <source>
        <dbReference type="ARBA" id="ARBA00022723"/>
    </source>
</evidence>
<dbReference type="SUPFAM" id="SSF53098">
    <property type="entry name" value="Ribonuclease H-like"/>
    <property type="match status" value="1"/>
</dbReference>
<feature type="binding site" evidence="10">
    <location>
        <position position="139"/>
    </location>
    <ligand>
        <name>Mg(2+)</name>
        <dbReference type="ChEBI" id="CHEBI:18420"/>
        <label>2</label>
    </ligand>
</feature>
<comment type="subcellular location">
    <subcellularLocation>
        <location evidence="10">Cytoplasm</location>
    </subcellularLocation>
</comment>
<dbReference type="RefSeq" id="WP_111418352.1">
    <property type="nucleotide sequence ID" value="NZ_NPEX01000033.1"/>
</dbReference>
<evidence type="ECO:0000256" key="1">
    <source>
        <dbReference type="ARBA" id="ARBA00000077"/>
    </source>
</evidence>
<dbReference type="GO" id="GO:0000287">
    <property type="term" value="F:magnesium ion binding"/>
    <property type="evidence" value="ECO:0007669"/>
    <property type="project" value="UniProtKB-UniRule"/>
</dbReference>
<feature type="domain" description="RNase H type-1" evidence="11">
    <location>
        <begin position="4"/>
        <end position="147"/>
    </location>
</feature>
<evidence type="ECO:0000256" key="4">
    <source>
        <dbReference type="ARBA" id="ARBA00012180"/>
    </source>
</evidence>
<protein>
    <recommendedName>
        <fullName evidence="4 10">Ribonuclease H</fullName>
        <shortName evidence="10">RNase H</shortName>
        <ecNumber evidence="4 10">3.1.26.4</ecNumber>
    </recommendedName>
</protein>
<keyword evidence="10" id="KW-0963">Cytoplasm</keyword>
<keyword evidence="8 10" id="KW-0378">Hydrolase</keyword>
<keyword evidence="5 10" id="KW-0540">Nuclease</keyword>
<comment type="similarity">
    <text evidence="2 10">Belongs to the RNase H family.</text>
</comment>
<dbReference type="PROSITE" id="PS50879">
    <property type="entry name" value="RNASE_H_1"/>
    <property type="match status" value="1"/>
</dbReference>
<dbReference type="EMBL" id="NPEX01000033">
    <property type="protein sequence ID" value="RAI44797.1"/>
    <property type="molecule type" value="Genomic_DNA"/>
</dbReference>
<dbReference type="Proteomes" id="UP000249130">
    <property type="component" value="Unassembled WGS sequence"/>
</dbReference>
<evidence type="ECO:0000256" key="9">
    <source>
        <dbReference type="ARBA" id="ARBA00022842"/>
    </source>
</evidence>
<evidence type="ECO:0000256" key="2">
    <source>
        <dbReference type="ARBA" id="ARBA00005300"/>
    </source>
</evidence>
<dbReference type="PANTHER" id="PTHR10642:SF26">
    <property type="entry name" value="RIBONUCLEASE H1"/>
    <property type="match status" value="1"/>
</dbReference>
<dbReference type="OrthoDB" id="7845843at2"/>
<dbReference type="CDD" id="cd09278">
    <property type="entry name" value="RNase_HI_prokaryote_like"/>
    <property type="match status" value="1"/>
</dbReference>